<dbReference type="SUPFAM" id="SSF52047">
    <property type="entry name" value="RNI-like"/>
    <property type="match status" value="1"/>
</dbReference>
<accession>A0ABP1DU48</accession>
<dbReference type="InterPro" id="IPR032675">
    <property type="entry name" value="LRR_dom_sf"/>
</dbReference>
<reference evidence="2" key="1">
    <citation type="submission" date="2024-04" db="EMBL/GenBank/DDBJ databases">
        <authorList>
            <person name="Shaw F."/>
            <person name="Minotto A."/>
        </authorList>
    </citation>
    <scope>NUCLEOTIDE SEQUENCE [LARGE SCALE GENOMIC DNA]</scope>
</reference>
<proteinExistence type="predicted"/>
<name>A0ABP1DU48_9APHY</name>
<dbReference type="Gene3D" id="3.80.10.10">
    <property type="entry name" value="Ribonuclease Inhibitor"/>
    <property type="match status" value="1"/>
</dbReference>
<organism evidence="1 2">
    <name type="scientific">Somion occarium</name>
    <dbReference type="NCBI Taxonomy" id="3059160"/>
    <lineage>
        <taxon>Eukaryota</taxon>
        <taxon>Fungi</taxon>
        <taxon>Dikarya</taxon>
        <taxon>Basidiomycota</taxon>
        <taxon>Agaricomycotina</taxon>
        <taxon>Agaricomycetes</taxon>
        <taxon>Polyporales</taxon>
        <taxon>Cerrenaceae</taxon>
        <taxon>Somion</taxon>
    </lineage>
</organism>
<evidence type="ECO:0000313" key="2">
    <source>
        <dbReference type="Proteomes" id="UP001497453"/>
    </source>
</evidence>
<evidence type="ECO:0008006" key="3">
    <source>
        <dbReference type="Google" id="ProtNLM"/>
    </source>
</evidence>
<keyword evidence="2" id="KW-1185">Reference proteome</keyword>
<gene>
    <name evidence="1" type="ORF">GFSPODELE1_LOCUS7894</name>
</gene>
<sequence length="504" mass="58121">MAIFHNNDVSSLSKRIDLWLHLAGKKAAKHIKRAPRQKQSIKSLRLPDIPAEIWGIVIYHACLLYYDPLDTSNELSFLDESPLRLSTYRDSMKLKTTIALVSKQWNAFVRIPLYEFVWISRAGQAKALARTLLMEYVQGNRSSGEYIRRLHIETPILARCSPVDLRTILDHAPHLFIYSDHHSVQRSCFFDESDPRYSPEEILKLVAHPKMRRLSWTSYGDVPFHLRMSPLLKNLATQLEYLELSSCFPHIRTVFAGSSGQVGNFNTQMDVHLPSLRALKVSLDNNTFSVLASWIMPHLTNLSVLSSDFSYTGPGFASFFEAHGAKIRQLELGHCSTIVEEHYLTAPSAHLQNQPPKSLAEWCPNLREFICSAEAEWHWQAPDWIAPHILLPSHPTLELIGIRDLDARLCNDPGEAYFPLYTQMCDLLQADLFPSLRFIRDLSEHSHELRIVKPSPKVMQFWMRLLERCQERGIWYEDYMGVNITMHSLLRANLPNNNANRWHF</sequence>
<dbReference type="Proteomes" id="UP001497453">
    <property type="component" value="Chromosome 6"/>
</dbReference>
<dbReference type="EMBL" id="OZ037949">
    <property type="protein sequence ID" value="CAL1710578.1"/>
    <property type="molecule type" value="Genomic_DNA"/>
</dbReference>
<protein>
    <recommendedName>
        <fullName evidence="3">F-box domain-containing protein</fullName>
    </recommendedName>
</protein>
<evidence type="ECO:0000313" key="1">
    <source>
        <dbReference type="EMBL" id="CAL1710578.1"/>
    </source>
</evidence>